<evidence type="ECO:0000313" key="2">
    <source>
        <dbReference type="EMBL" id="RRQ20815.1"/>
    </source>
</evidence>
<dbReference type="AlphaFoldDB" id="A0A426QGE3"/>
<proteinExistence type="predicted"/>
<feature type="compositionally biased region" description="Pro residues" evidence="1">
    <location>
        <begin position="47"/>
        <end position="58"/>
    </location>
</feature>
<comment type="caution">
    <text evidence="2">The sequence shown here is derived from an EMBL/GenBank/DDBJ whole genome shotgun (WGS) entry which is preliminary data.</text>
</comment>
<evidence type="ECO:0000313" key="3">
    <source>
        <dbReference type="Proteomes" id="UP000287798"/>
    </source>
</evidence>
<dbReference type="InterPro" id="IPR021382">
    <property type="entry name" value="DUF3014"/>
</dbReference>
<dbReference type="RefSeq" id="WP_125180030.1">
    <property type="nucleotide sequence ID" value="NZ_QZMU01000001.1"/>
</dbReference>
<dbReference type="Proteomes" id="UP000287798">
    <property type="component" value="Unassembled WGS sequence"/>
</dbReference>
<dbReference type="OrthoDB" id="5502479at2"/>
<feature type="region of interest" description="Disordered" evidence="1">
    <location>
        <begin position="31"/>
        <end position="90"/>
    </location>
</feature>
<name>A0A426QGE3_9GAMM</name>
<feature type="compositionally biased region" description="Pro residues" evidence="1">
    <location>
        <begin position="73"/>
        <end position="86"/>
    </location>
</feature>
<dbReference type="Pfam" id="PF11219">
    <property type="entry name" value="DUF3014"/>
    <property type="match status" value="1"/>
</dbReference>
<accession>A0A426QGE3</accession>
<evidence type="ECO:0000256" key="1">
    <source>
        <dbReference type="SAM" id="MobiDB-lite"/>
    </source>
</evidence>
<keyword evidence="3" id="KW-1185">Reference proteome</keyword>
<protein>
    <submittedName>
        <fullName evidence="2">DUF3014 domain-containing protein</fullName>
    </submittedName>
</protein>
<organism evidence="2 3">
    <name type="scientific">Thiohalobacter thiocyanaticus</name>
    <dbReference type="NCBI Taxonomy" id="585455"/>
    <lineage>
        <taxon>Bacteria</taxon>
        <taxon>Pseudomonadati</taxon>
        <taxon>Pseudomonadota</taxon>
        <taxon>Gammaproteobacteria</taxon>
        <taxon>Thiohalobacterales</taxon>
        <taxon>Thiohalobacteraceae</taxon>
        <taxon>Thiohalobacter</taxon>
    </lineage>
</organism>
<sequence>MNRTVLAGVVVLAAAAGGLYVWLQPLPPPQTSVPESAPGETFREAAPPSPQYPVPEPPADADAAVPDAQETEPAPPAAEPAPPPLPELGESDRLASQAVQEIFTVPEPLALFSLDGLIRRLVVTVDNLPRTKLPARRLAVATAPGRFQVSGGEDEFVIKPENHRRYRPHVSLLESLDIETFSRLYIRYYPLFQAAYVELGYPDAYFNDRLVAVIDHLLATPEVREPIRLIRPHVLYQYADPELEALSAGQKALIRMGPDNAARVKAKLREIRARLVRLELE</sequence>
<reference evidence="2 3" key="1">
    <citation type="journal article" date="2010" name="Int. J. Syst. Evol. Microbiol.">
        <title>Thiohalobacter thiocyanaticus gen. nov., sp. nov., a moderately halophilic, sulfur-oxidizing gammaproteobacterium from hypersaline lakes, that utilizes thiocyanate.</title>
        <authorList>
            <person name="Sorokin D.Y."/>
            <person name="Kovaleva O.L."/>
            <person name="Tourova T.P."/>
            <person name="Muyzer G."/>
        </authorList>
    </citation>
    <scope>NUCLEOTIDE SEQUENCE [LARGE SCALE GENOMIC DNA]</scope>
    <source>
        <strain evidence="2 3">Hrh1</strain>
    </source>
</reference>
<gene>
    <name evidence="2" type="ORF">D6C00_01700</name>
</gene>
<dbReference type="EMBL" id="QZMU01000001">
    <property type="protein sequence ID" value="RRQ20815.1"/>
    <property type="molecule type" value="Genomic_DNA"/>
</dbReference>